<dbReference type="EMBL" id="AQGS01000612">
    <property type="protein sequence ID" value="EPS37734.1"/>
    <property type="molecule type" value="Genomic_DNA"/>
</dbReference>
<keyword evidence="4" id="KW-1185">Reference proteome</keyword>
<evidence type="ECO:0000256" key="1">
    <source>
        <dbReference type="SAM" id="MobiDB-lite"/>
    </source>
</evidence>
<sequence length="338" mass="33401">MHSKLILSVVFASIISQVQSHGLITVAVGNGGGPVGKGLGVDPSVPRTGTAPNPFQVDTTVFANQRSVAAAKGCGSTAKGGVNDVAAQVNAMAAANQIPTIAPGGELRMTLHQVNADGAGPYICMVDTTGTGNNFVPLMVSQQVAGTDGNNDARPASTNALFAKFAPATRCTGTFGGKTGVCMVRCQNNSTAGPFGGCVPVQIVDPAQQAAAAKAAEAAKTKAAANAAAKDAAAKAKVAAKNANGGGAAAAKDVPVAAAKDVAVPAPVPKVGVPTARNATTPFNGTAPAGAKPAAEKPDAEKRAPVPVPIAVKPRISSRAAPAPEVAPKGRRVKRFTA</sequence>
<feature type="signal peptide" evidence="2">
    <location>
        <begin position="1"/>
        <end position="20"/>
    </location>
</feature>
<dbReference type="InterPro" id="IPR021476">
    <property type="entry name" value="Egh16-like"/>
</dbReference>
<evidence type="ECO:0000313" key="3">
    <source>
        <dbReference type="EMBL" id="EPS37734.1"/>
    </source>
</evidence>
<comment type="caution">
    <text evidence="3">The sequence shown here is derived from an EMBL/GenBank/DDBJ whole genome shotgun (WGS) entry which is preliminary data.</text>
</comment>
<dbReference type="PANTHER" id="PTHR34618:SF4">
    <property type="entry name" value="CAS1"/>
    <property type="match status" value="1"/>
</dbReference>
<protein>
    <recommendedName>
        <fullName evidence="5">GEgh 16 protein</fullName>
    </recommendedName>
</protein>
<name>S8A4M6_DACHA</name>
<dbReference type="Pfam" id="PF11327">
    <property type="entry name" value="Egh16-like"/>
    <property type="match status" value="1"/>
</dbReference>
<dbReference type="Proteomes" id="UP000015100">
    <property type="component" value="Unassembled WGS sequence"/>
</dbReference>
<dbReference type="AlphaFoldDB" id="S8A4M6"/>
<feature type="region of interest" description="Disordered" evidence="1">
    <location>
        <begin position="275"/>
        <end position="338"/>
    </location>
</feature>
<gene>
    <name evidence="3" type="ORF">H072_8597</name>
</gene>
<feature type="chain" id="PRO_5004547727" description="GEgh 16 protein" evidence="2">
    <location>
        <begin position="21"/>
        <end position="338"/>
    </location>
</feature>
<evidence type="ECO:0000313" key="4">
    <source>
        <dbReference type="Proteomes" id="UP000015100"/>
    </source>
</evidence>
<feature type="compositionally biased region" description="Basic and acidic residues" evidence="1">
    <location>
        <begin position="294"/>
        <end position="304"/>
    </location>
</feature>
<dbReference type="PANTHER" id="PTHR34618">
    <property type="entry name" value="SURFACE PROTEIN MAS1, PUTATIVE-RELATED"/>
    <property type="match status" value="1"/>
</dbReference>
<evidence type="ECO:0008006" key="5">
    <source>
        <dbReference type="Google" id="ProtNLM"/>
    </source>
</evidence>
<feature type="compositionally biased region" description="Basic residues" evidence="1">
    <location>
        <begin position="329"/>
        <end position="338"/>
    </location>
</feature>
<evidence type="ECO:0000256" key="2">
    <source>
        <dbReference type="SAM" id="SignalP"/>
    </source>
</evidence>
<dbReference type="OMA" id="NGDACIM"/>
<dbReference type="HOGENOM" id="CLU_047729_3_2_1"/>
<proteinExistence type="predicted"/>
<reference evidence="4" key="2">
    <citation type="submission" date="2013-04" db="EMBL/GenBank/DDBJ databases">
        <title>Genomic mechanisms accounting for the adaptation to parasitism in nematode-trapping fungi.</title>
        <authorList>
            <person name="Ahren D.G."/>
        </authorList>
    </citation>
    <scope>NUCLEOTIDE SEQUENCE [LARGE SCALE GENOMIC DNA]</scope>
    <source>
        <strain evidence="4">CBS 200.50</strain>
    </source>
</reference>
<organism evidence="3 4">
    <name type="scientific">Dactylellina haptotyla (strain CBS 200.50)</name>
    <name type="common">Nematode-trapping fungus</name>
    <name type="synonym">Monacrosporium haptotylum</name>
    <dbReference type="NCBI Taxonomy" id="1284197"/>
    <lineage>
        <taxon>Eukaryota</taxon>
        <taxon>Fungi</taxon>
        <taxon>Dikarya</taxon>
        <taxon>Ascomycota</taxon>
        <taxon>Pezizomycotina</taxon>
        <taxon>Orbiliomycetes</taxon>
        <taxon>Orbiliales</taxon>
        <taxon>Orbiliaceae</taxon>
        <taxon>Dactylellina</taxon>
    </lineage>
</organism>
<dbReference type="eggNOG" id="ENOG502QUBE">
    <property type="taxonomic scope" value="Eukaryota"/>
</dbReference>
<dbReference type="OrthoDB" id="3241054at2759"/>
<keyword evidence="2" id="KW-0732">Signal</keyword>
<reference evidence="3 4" key="1">
    <citation type="journal article" date="2013" name="PLoS Genet.">
        <title>Genomic mechanisms accounting for the adaptation to parasitism in nematode-trapping fungi.</title>
        <authorList>
            <person name="Meerupati T."/>
            <person name="Andersson K.M."/>
            <person name="Friman E."/>
            <person name="Kumar D."/>
            <person name="Tunlid A."/>
            <person name="Ahren D."/>
        </authorList>
    </citation>
    <scope>NUCLEOTIDE SEQUENCE [LARGE SCALE GENOMIC DNA]</scope>
    <source>
        <strain evidence="3 4">CBS 200.50</strain>
    </source>
</reference>
<accession>S8A4M6</accession>
<dbReference type="STRING" id="1284197.S8A4M6"/>